<name>A0A077WT48_9FUNG</name>
<evidence type="ECO:0000256" key="2">
    <source>
        <dbReference type="ARBA" id="ARBA00022737"/>
    </source>
</evidence>
<protein>
    <submittedName>
        <fullName evidence="4">Uncharacterized protein</fullName>
    </submittedName>
</protein>
<keyword evidence="3" id="KW-0812">Transmembrane</keyword>
<dbReference type="SUPFAM" id="SSF117281">
    <property type="entry name" value="Kelch motif"/>
    <property type="match status" value="1"/>
</dbReference>
<gene>
    <name evidence="4" type="ORF">LRAMOSA03110</name>
</gene>
<feature type="transmembrane region" description="Helical" evidence="3">
    <location>
        <begin position="686"/>
        <end position="711"/>
    </location>
</feature>
<keyword evidence="2" id="KW-0677">Repeat</keyword>
<reference evidence="4" key="1">
    <citation type="journal article" date="2014" name="Genome Announc.">
        <title>De novo whole-genome sequence and genome annotation of Lichtheimia ramosa.</title>
        <authorList>
            <person name="Linde J."/>
            <person name="Schwartze V."/>
            <person name="Binder U."/>
            <person name="Lass-Florl C."/>
            <person name="Voigt K."/>
            <person name="Horn F."/>
        </authorList>
    </citation>
    <scope>NUCLEOTIDE SEQUENCE</scope>
    <source>
        <strain evidence="4">JMRC FSU:6197</strain>
    </source>
</reference>
<proteinExistence type="predicted"/>
<dbReference type="EMBL" id="LK023335">
    <property type="protein sequence ID" value="CDS10434.1"/>
    <property type="molecule type" value="Genomic_DNA"/>
</dbReference>
<dbReference type="PANTHER" id="PTHR46093:SF18">
    <property type="entry name" value="FIBRONECTIN TYPE-III DOMAIN-CONTAINING PROTEIN"/>
    <property type="match status" value="1"/>
</dbReference>
<dbReference type="OrthoDB" id="2261647at2759"/>
<dbReference type="Gene3D" id="2.120.10.80">
    <property type="entry name" value="Kelch-type beta propeller"/>
    <property type="match status" value="1"/>
</dbReference>
<organism evidence="4">
    <name type="scientific">Lichtheimia ramosa</name>
    <dbReference type="NCBI Taxonomy" id="688394"/>
    <lineage>
        <taxon>Eukaryota</taxon>
        <taxon>Fungi</taxon>
        <taxon>Fungi incertae sedis</taxon>
        <taxon>Mucoromycota</taxon>
        <taxon>Mucoromycotina</taxon>
        <taxon>Mucoromycetes</taxon>
        <taxon>Mucorales</taxon>
        <taxon>Lichtheimiaceae</taxon>
        <taxon>Lichtheimia</taxon>
    </lineage>
</organism>
<feature type="transmembrane region" description="Helical" evidence="3">
    <location>
        <begin position="417"/>
        <end position="439"/>
    </location>
</feature>
<evidence type="ECO:0000313" key="4">
    <source>
        <dbReference type="EMBL" id="CDS10434.1"/>
    </source>
</evidence>
<evidence type="ECO:0000256" key="3">
    <source>
        <dbReference type="SAM" id="Phobius"/>
    </source>
</evidence>
<feature type="transmembrane region" description="Helical" evidence="3">
    <location>
        <begin position="356"/>
        <end position="380"/>
    </location>
</feature>
<accession>A0A077WT48</accession>
<keyword evidence="3" id="KW-1133">Transmembrane helix</keyword>
<dbReference type="InterPro" id="IPR015915">
    <property type="entry name" value="Kelch-typ_b-propeller"/>
</dbReference>
<sequence length="890" mass="100166">MRPFSQIGAATFVRDNVLYTLSGLTQYFNTTEPTRNFIGFHLNKQTGIIEIGAVSSTAPAMAYGQAVLLPDNDCVLLFGGRNDDIWDQNSTLVVYEYRFSDPVWQLLNATAANNGTNNGRVPRNRHRHTVTLAPNGKVYIYGGKVPGTISRYFIDLWEYDPTTGLFTKIPIDYEQKDTVSISSVALPVGKIVYMKSTSQVLILDTNRGVVYEQDLSNRTLGIFPEARMGANIALGQESTGAEYSDDILKIRQTYLVAFNQIDILDTKTWTWLSPIQVRGEPAQARYDASAGLLYGKYWMIVGGISEFLWTNDINVLEIPEAPLPSTLENASITLTWLHNITNPSLDEDENHESKGLGGGAIAGIVIGSLAAALLMMTIAWMVRRANLGPLATATAGWKALISLLWDRRAGEPLWTAVLHSVSKIICTGLFIAYCIYSVIQINESSETTMVMSTPVTRVRVPDIRFCFDNFGHAEGLNVQSDIVSKPAARAMNWTSFWVRVDPAYHQPFYSNSVAGDIRCSLFSPPPDFQLDYQAKDQNSNGTRLRFLFSSASALDAQEFNQSRVHISVYHPDRNPNKVVYNISDQPNISDDYIQNWLRSEATDQQTESSYTMEFNTYSSLSYQLKNHRYLLDVPWNAIGFAQLRNNTPEVETSFRSSLQDGTMMIRNVLDVYPASFAEIIEEDQRVVTLMSAFGLIGGILSLFTFMLTALYGSCPSSMYGWIMKLPFNKPTRSIERNLLQSFGPLGQPIPFVHPVGHHLLNDQQIQEHKLVQVESNAENMDDLHAKIQNMEEKHHQDMSNLAQRYDGQMSALMKRLQLMELIFKSYYIDDEVFHRLHDAHCAEQESTETLTPNQDGIFSRFFRHRTRNTQDVVQDPHRASAARLLEKGGS</sequence>
<keyword evidence="3" id="KW-0472">Membrane</keyword>
<evidence type="ECO:0000256" key="1">
    <source>
        <dbReference type="ARBA" id="ARBA00022441"/>
    </source>
</evidence>
<dbReference type="AlphaFoldDB" id="A0A077WT48"/>
<dbReference type="PANTHER" id="PTHR46093">
    <property type="entry name" value="ACYL-COA-BINDING DOMAIN-CONTAINING PROTEIN 5"/>
    <property type="match status" value="1"/>
</dbReference>
<keyword evidence="1" id="KW-0880">Kelch repeat</keyword>